<evidence type="ECO:0000313" key="3">
    <source>
        <dbReference type="Proteomes" id="UP001236663"/>
    </source>
</evidence>
<gene>
    <name evidence="2" type="ORF">QWZ15_14055</name>
</gene>
<dbReference type="EMBL" id="JAUFQS010000015">
    <property type="protein sequence ID" value="MDN3688959.1"/>
    <property type="molecule type" value="Genomic_DNA"/>
</dbReference>
<accession>A0ABT8C842</accession>
<evidence type="ECO:0000256" key="1">
    <source>
        <dbReference type="SAM" id="Phobius"/>
    </source>
</evidence>
<dbReference type="InterPro" id="IPR025329">
    <property type="entry name" value="DUF4235"/>
</dbReference>
<keyword evidence="1" id="KW-0812">Transmembrane</keyword>
<dbReference type="Proteomes" id="UP001236663">
    <property type="component" value="Unassembled WGS sequence"/>
</dbReference>
<keyword evidence="1" id="KW-1133">Transmembrane helix</keyword>
<feature type="transmembrane region" description="Helical" evidence="1">
    <location>
        <begin position="55"/>
        <end position="73"/>
    </location>
</feature>
<evidence type="ECO:0000313" key="2">
    <source>
        <dbReference type="EMBL" id="MDN3688959.1"/>
    </source>
</evidence>
<keyword evidence="3" id="KW-1185">Reference proteome</keyword>
<sequence length="87" mass="9471">MKKKNKSLIQSITISGLTVAGGFLARKALEKSWKKTTGKTPPTSPYNKENSMKEVLVWTVATGILVSISKVLLDWTFSAGVDKITDS</sequence>
<name>A0ABT8C842_9BACT</name>
<keyword evidence="1" id="KW-0472">Membrane</keyword>
<protein>
    <submittedName>
        <fullName evidence="2">DUF4235 domain-containing protein</fullName>
    </submittedName>
</protein>
<reference evidence="3" key="1">
    <citation type="journal article" date="2019" name="Int. J. Syst. Evol. Microbiol.">
        <title>The Global Catalogue of Microorganisms (GCM) 10K type strain sequencing project: providing services to taxonomists for standard genome sequencing and annotation.</title>
        <authorList>
            <consortium name="The Broad Institute Genomics Platform"/>
            <consortium name="The Broad Institute Genome Sequencing Center for Infectious Disease"/>
            <person name="Wu L."/>
            <person name="Ma J."/>
        </authorList>
    </citation>
    <scope>NUCLEOTIDE SEQUENCE [LARGE SCALE GENOMIC DNA]</scope>
    <source>
        <strain evidence="3">CECT 7706</strain>
    </source>
</reference>
<dbReference type="Pfam" id="PF14019">
    <property type="entry name" value="DUF4235"/>
    <property type="match status" value="1"/>
</dbReference>
<dbReference type="RefSeq" id="WP_163387207.1">
    <property type="nucleotide sequence ID" value="NZ_JAUFQS010000015.1"/>
</dbReference>
<comment type="caution">
    <text evidence="2">The sequence shown here is derived from an EMBL/GenBank/DDBJ whole genome shotgun (WGS) entry which is preliminary data.</text>
</comment>
<organism evidence="2 3">
    <name type="scientific">Cyclobacterium jeungdonense</name>
    <dbReference type="NCBI Taxonomy" id="708087"/>
    <lineage>
        <taxon>Bacteria</taxon>
        <taxon>Pseudomonadati</taxon>
        <taxon>Bacteroidota</taxon>
        <taxon>Cytophagia</taxon>
        <taxon>Cytophagales</taxon>
        <taxon>Cyclobacteriaceae</taxon>
        <taxon>Cyclobacterium</taxon>
    </lineage>
</organism>
<proteinExistence type="predicted"/>